<evidence type="ECO:0000256" key="4">
    <source>
        <dbReference type="ARBA" id="ARBA00022638"/>
    </source>
</evidence>
<keyword evidence="12" id="KW-1185">Reference proteome</keyword>
<keyword evidence="3 9" id="KW-1188">Viral release from host cell</keyword>
<evidence type="ECO:0000313" key="11">
    <source>
        <dbReference type="EMBL" id="QJT70571.1"/>
    </source>
</evidence>
<comment type="similarity">
    <text evidence="9 10">Belongs to the glycosyl hydrolase 24 family.</text>
</comment>
<keyword evidence="7 9" id="KW-0578">Host cell lysis by virus</keyword>
<evidence type="ECO:0000256" key="2">
    <source>
        <dbReference type="ARBA" id="ARBA00022529"/>
    </source>
</evidence>
<feature type="active site" description="Proton donor/acceptor" evidence="9">
    <location>
        <position position="21"/>
    </location>
</feature>
<comment type="catalytic activity">
    <reaction evidence="1 9 10">
        <text>Hydrolysis of (1-&gt;4)-beta-linkages between N-acetylmuramic acid and N-acetyl-D-glucosamine residues in a peptidoglycan and between N-acetyl-D-glucosamine residues in chitodextrins.</text>
        <dbReference type="EC" id="3.2.1.17"/>
    </reaction>
</comment>
<organism evidence="11 12">
    <name type="scientific">Shigella phage 2019SD1</name>
    <dbReference type="NCBI Taxonomy" id="2848074"/>
    <lineage>
        <taxon>Viruses</taxon>
        <taxon>Duplodnaviria</taxon>
        <taxon>Heunggongvirae</taxon>
        <taxon>Uroviricota</taxon>
        <taxon>Caudoviricetes</taxon>
        <taxon>Drexlerviridae</taxon>
        <taxon>Tempevirinae</taxon>
        <taxon>Hanrivervirus</taxon>
        <taxon>Hanrivervirus hv2019SD1</taxon>
    </lineage>
</organism>
<name>A0A6M5C909_9CAUD</name>
<dbReference type="GO" id="GO:0044659">
    <property type="term" value="P:viral release from host cell by cytolysis"/>
    <property type="evidence" value="ECO:0007669"/>
    <property type="project" value="UniProtKB-UniRule"/>
</dbReference>
<keyword evidence="2 9" id="KW-0929">Antimicrobial</keyword>
<reference evidence="11 12" key="1">
    <citation type="submission" date="2020-04" db="EMBL/GenBank/DDBJ databases">
        <authorList>
            <person name="Kumar P."/>
            <person name="Meghvansi M.K."/>
            <person name="Kamboj D.V."/>
        </authorList>
    </citation>
    <scope>NUCLEOTIDE SEQUENCE [LARGE SCALE GENOMIC DNA]</scope>
</reference>
<dbReference type="Gene3D" id="1.10.530.40">
    <property type="match status" value="3"/>
</dbReference>
<dbReference type="InterPro" id="IPR002196">
    <property type="entry name" value="Glyco_hydro_24"/>
</dbReference>
<dbReference type="GO" id="GO:0009253">
    <property type="term" value="P:peptidoglycan catabolic process"/>
    <property type="evidence" value="ECO:0007669"/>
    <property type="project" value="UniProtKB-UniRule"/>
</dbReference>
<evidence type="ECO:0000256" key="3">
    <source>
        <dbReference type="ARBA" id="ARBA00022612"/>
    </source>
</evidence>
<dbReference type="PANTHER" id="PTHR38107">
    <property type="match status" value="1"/>
</dbReference>
<dbReference type="InterPro" id="IPR023346">
    <property type="entry name" value="Lysozyme-like_dom_sf"/>
</dbReference>
<gene>
    <name evidence="11" type="ORF">SD1_42</name>
</gene>
<proteinExistence type="inferred from homology"/>
<sequence length="193" mass="21587">MTAAAFGVALALTSPLLEEIEGVKHKPYKDIAGIWTVCAGITGPDVMPTAAAFGVALALTSPLLEEIEGVKHKPYKDIAGIWTVCAGRAAMYSFTYNAGTGAFRNSTMLKLINNGRYMEACNQLWRWTKYTNPKQERKKRLKDCATAARWNLNIALRICNHEKVISNRDRCYLICVVVLIVLICLYWREEKEA</sequence>
<evidence type="ECO:0000256" key="10">
    <source>
        <dbReference type="RuleBase" id="RU003788"/>
    </source>
</evidence>
<feature type="active site" description="Proton donor/acceptor" evidence="9">
    <location>
        <position position="30"/>
    </location>
</feature>
<accession>A0A6M5C909</accession>
<evidence type="ECO:0000256" key="9">
    <source>
        <dbReference type="HAMAP-Rule" id="MF_04110"/>
    </source>
</evidence>
<evidence type="ECO:0000256" key="1">
    <source>
        <dbReference type="ARBA" id="ARBA00000632"/>
    </source>
</evidence>
<protein>
    <recommendedName>
        <fullName evidence="9">Endolysin</fullName>
        <ecNumber evidence="9">3.2.1.17</ecNumber>
    </recommendedName>
    <alternativeName>
        <fullName evidence="9">Lysis protein</fullName>
    </alternativeName>
    <alternativeName>
        <fullName evidence="9">Lysozyme</fullName>
    </alternativeName>
    <alternativeName>
        <fullName evidence="9">Muramidase</fullName>
    </alternativeName>
</protein>
<keyword evidence="9" id="KW-1035">Host cytoplasm</keyword>
<keyword evidence="8 9" id="KW-0326">Glycosidase</keyword>
<dbReference type="EMBL" id="MT360681">
    <property type="protein sequence ID" value="QJT70571.1"/>
    <property type="molecule type" value="Genomic_DNA"/>
</dbReference>
<dbReference type="InterPro" id="IPR023347">
    <property type="entry name" value="Lysozyme_dom_sf"/>
</dbReference>
<evidence type="ECO:0000313" key="12">
    <source>
        <dbReference type="Proteomes" id="UP000504733"/>
    </source>
</evidence>
<dbReference type="HAMAP" id="MF_04110">
    <property type="entry name" value="ENDOLYSIN_T4"/>
    <property type="match status" value="1"/>
</dbReference>
<comment type="subcellular location">
    <subcellularLocation>
        <location evidence="9">Host cytoplasm</location>
    </subcellularLocation>
    <text evidence="9">The endolysin is cytoplasmic, but can reach the periplasmic space with the help of the holins which disrupt the host cell membrane.</text>
</comment>
<dbReference type="SUPFAM" id="SSF53955">
    <property type="entry name" value="Lysozyme-like"/>
    <property type="match status" value="2"/>
</dbReference>
<comment type="function">
    <text evidence="9">Endolysin with lysozyme activity that degrades host peptidoglycans and participates with the holin and spanin proteins in the sequential events which lead to the programmed host cell lysis releasing the mature viral particles. Once the holin has permeabilized the host cell membrane, the endolysin can reach the periplasm and break down the peptidoglycan layer.</text>
</comment>
<keyword evidence="4 9" id="KW-0081">Bacteriolytic enzyme</keyword>
<dbReference type="GO" id="GO:0042742">
    <property type="term" value="P:defense response to bacterium"/>
    <property type="evidence" value="ECO:0007669"/>
    <property type="project" value="UniProtKB-KW"/>
</dbReference>
<dbReference type="InterPro" id="IPR051018">
    <property type="entry name" value="Bacteriophage_GH24"/>
</dbReference>
<keyword evidence="5 9" id="KW-0378">Hydrolase</keyword>
<dbReference type="GO" id="GO:0003796">
    <property type="term" value="F:lysozyme activity"/>
    <property type="evidence" value="ECO:0007669"/>
    <property type="project" value="UniProtKB-UniRule"/>
</dbReference>
<dbReference type="Proteomes" id="UP000504733">
    <property type="component" value="Segment"/>
</dbReference>
<evidence type="ECO:0000256" key="8">
    <source>
        <dbReference type="ARBA" id="ARBA00023295"/>
    </source>
</evidence>
<evidence type="ECO:0000256" key="7">
    <source>
        <dbReference type="ARBA" id="ARBA00023142"/>
    </source>
</evidence>
<dbReference type="GO" id="GO:0016998">
    <property type="term" value="P:cell wall macromolecule catabolic process"/>
    <property type="evidence" value="ECO:0007669"/>
    <property type="project" value="InterPro"/>
</dbReference>
<evidence type="ECO:0000256" key="6">
    <source>
        <dbReference type="ARBA" id="ARBA00022852"/>
    </source>
</evidence>
<dbReference type="GO" id="GO:0030430">
    <property type="term" value="C:host cell cytoplasm"/>
    <property type="evidence" value="ECO:0007669"/>
    <property type="project" value="UniProtKB-SubCell"/>
</dbReference>
<evidence type="ECO:0000256" key="5">
    <source>
        <dbReference type="ARBA" id="ARBA00022801"/>
    </source>
</evidence>
<dbReference type="Pfam" id="PF00959">
    <property type="entry name" value="Phage_lysozyme"/>
    <property type="match status" value="2"/>
</dbReference>
<dbReference type="EC" id="3.2.1.17" evidence="9"/>
<keyword evidence="6 9" id="KW-0204">Cytolysis</keyword>
<dbReference type="PANTHER" id="PTHR38107:SF3">
    <property type="entry name" value="LYSOZYME RRRD-RELATED"/>
    <property type="match status" value="1"/>
</dbReference>
<dbReference type="InterPro" id="IPR034690">
    <property type="entry name" value="Endolysin_T4_type"/>
</dbReference>